<evidence type="ECO:0000313" key="4">
    <source>
        <dbReference type="Proteomes" id="UP001054945"/>
    </source>
</evidence>
<protein>
    <submittedName>
        <fullName evidence="3">Membralin</fullName>
    </submittedName>
</protein>
<name>A0AAV4MR96_CAEEX</name>
<feature type="compositionally biased region" description="Basic and acidic residues" evidence="1">
    <location>
        <begin position="182"/>
        <end position="192"/>
    </location>
</feature>
<evidence type="ECO:0000256" key="1">
    <source>
        <dbReference type="SAM" id="MobiDB-lite"/>
    </source>
</evidence>
<reference evidence="3 4" key="1">
    <citation type="submission" date="2021-06" db="EMBL/GenBank/DDBJ databases">
        <title>Caerostris extrusa draft genome.</title>
        <authorList>
            <person name="Kono N."/>
            <person name="Arakawa K."/>
        </authorList>
    </citation>
    <scope>NUCLEOTIDE SEQUENCE [LARGE SCALE GENOMIC DNA]</scope>
</reference>
<keyword evidence="2" id="KW-0812">Transmembrane</keyword>
<keyword evidence="2" id="KW-0472">Membrane</keyword>
<feature type="compositionally biased region" description="Low complexity" evidence="1">
    <location>
        <begin position="618"/>
        <end position="630"/>
    </location>
</feature>
<feature type="transmembrane region" description="Helical" evidence="2">
    <location>
        <begin position="364"/>
        <end position="383"/>
    </location>
</feature>
<dbReference type="GO" id="GO:0005783">
    <property type="term" value="C:endoplasmic reticulum"/>
    <property type="evidence" value="ECO:0007669"/>
    <property type="project" value="TreeGrafter"/>
</dbReference>
<evidence type="ECO:0000313" key="3">
    <source>
        <dbReference type="EMBL" id="GIX73349.1"/>
    </source>
</evidence>
<sequence length="840" mass="96869">MPRHLFQVTVNFPASLRNHVNNNQAFNPYVFVRNRLYHFLFHRFAIVYARLFSNIHRKIIEFFLLLIALLSFILLIYVHVVFVQKPVTCLKEYKGVWQRNGILRVEILSGKGKENYTLDDSYWKEKTLRLSQLGGHYFYSDSEIAAEEEEEEEEEEVIEEVYRNESIKGEDSLDAFNDFDTGDLKESNSSEDKENKILVEETFQPLSEHSILASDLDNAYILEFALDYGFLRLQPAKRKELNISVTFVILDPAEETCFGGSFNKFLLDNLLGYDNVLLASIRNVVDKKDQKGYVRNAVMEIEYIFLNNWINDKSYLMALFTLAISALLRHSHHQIFIVVGYWMHHIITTVERRSNFFDVLWPRNIFPTSGAPVLSIVLALVGMEAVMSDFFHDRSIALNVIIIIWFADLYEAVCCQSAVSKKYFYRFFCLYHYMFYAYNYKFSGIYWHLSLTTSWLFTLHAMVFFFHHYELPRFINRIHHQITKIHLLTIKIHHQITKIHLPDSQDPSSNNQDPPPDSQDPSSNNNQDPPPDIQDPSSNNQDPPPDSQDPSSNNQDPPPDSQDPSSNNQDPPPDSQDPPSNNQDPPPDSQNPPPDSQDPPPDSQDPPSNNQDPPPDSQDPSSNNQDSPPDNQDPPPNSQDPSPNSQDPSPNSQDPPLDSQDPPPESVQLSNKLENVGENRPGNIFDQSDKDLVQFKADDYLVTEGVSTVSYKTLNSSKREYKNLTSKSYNDCHLFQIKSESDLDACSILQNSSVSTSMNKFRRKNEDVRNIINKLTCFNLFNKPQFEIKNLDLLKCVENHIVKKQKYSNKDMEAKVSQSDKRHFGEYRNAEKEKKKKIRI</sequence>
<dbReference type="AlphaFoldDB" id="A0AAV4MR96"/>
<proteinExistence type="predicted"/>
<dbReference type="Proteomes" id="UP001054945">
    <property type="component" value="Unassembled WGS sequence"/>
</dbReference>
<dbReference type="PANTHER" id="PTHR21650">
    <property type="entry name" value="MEMBRALIN/KINETOCHORE PROTEIN NUF2"/>
    <property type="match status" value="1"/>
</dbReference>
<dbReference type="GO" id="GO:0034976">
    <property type="term" value="P:response to endoplasmic reticulum stress"/>
    <property type="evidence" value="ECO:0007669"/>
    <property type="project" value="TreeGrafter"/>
</dbReference>
<accession>A0AAV4MR96</accession>
<feature type="region of interest" description="Disordered" evidence="1">
    <location>
        <begin position="501"/>
        <end position="669"/>
    </location>
</feature>
<feature type="transmembrane region" description="Helical" evidence="2">
    <location>
        <begin position="395"/>
        <end position="411"/>
    </location>
</feature>
<feature type="compositionally biased region" description="Low complexity" evidence="1">
    <location>
        <begin position="639"/>
        <end position="660"/>
    </location>
</feature>
<dbReference type="EMBL" id="BPLR01019942">
    <property type="protein sequence ID" value="GIX73349.1"/>
    <property type="molecule type" value="Genomic_DNA"/>
</dbReference>
<organism evidence="3 4">
    <name type="scientific">Caerostris extrusa</name>
    <name type="common">Bark spider</name>
    <name type="synonym">Caerostris bankana</name>
    <dbReference type="NCBI Taxonomy" id="172846"/>
    <lineage>
        <taxon>Eukaryota</taxon>
        <taxon>Metazoa</taxon>
        <taxon>Ecdysozoa</taxon>
        <taxon>Arthropoda</taxon>
        <taxon>Chelicerata</taxon>
        <taxon>Arachnida</taxon>
        <taxon>Araneae</taxon>
        <taxon>Araneomorphae</taxon>
        <taxon>Entelegynae</taxon>
        <taxon>Araneoidea</taxon>
        <taxon>Araneidae</taxon>
        <taxon>Caerostris</taxon>
    </lineage>
</organism>
<feature type="compositionally biased region" description="Pro residues" evidence="1">
    <location>
        <begin position="584"/>
        <end position="604"/>
    </location>
</feature>
<dbReference type="Pfam" id="PF09746">
    <property type="entry name" value="Membralin"/>
    <property type="match status" value="1"/>
</dbReference>
<dbReference type="PANTHER" id="PTHR21650:SF4">
    <property type="entry name" value="MEMBRALIN"/>
    <property type="match status" value="1"/>
</dbReference>
<feature type="region of interest" description="Disordered" evidence="1">
    <location>
        <begin position="808"/>
        <end position="840"/>
    </location>
</feature>
<feature type="transmembrane region" description="Helical" evidence="2">
    <location>
        <begin position="445"/>
        <end position="467"/>
    </location>
</feature>
<gene>
    <name evidence="3" type="primary">Tmem259</name>
    <name evidence="3" type="ORF">CEXT_279271</name>
</gene>
<keyword evidence="4" id="KW-1185">Reference proteome</keyword>
<evidence type="ECO:0000256" key="2">
    <source>
        <dbReference type="SAM" id="Phobius"/>
    </source>
</evidence>
<dbReference type="InterPro" id="IPR019144">
    <property type="entry name" value="Membralin"/>
</dbReference>
<feature type="compositionally biased region" description="Low complexity" evidence="1">
    <location>
        <begin position="501"/>
        <end position="512"/>
    </location>
</feature>
<comment type="caution">
    <text evidence="3">The sequence shown here is derived from an EMBL/GenBank/DDBJ whole genome shotgun (WGS) entry which is preliminary data.</text>
</comment>
<feature type="transmembrane region" description="Helical" evidence="2">
    <location>
        <begin position="59"/>
        <end position="82"/>
    </location>
</feature>
<feature type="compositionally biased region" description="Basic and acidic residues" evidence="1">
    <location>
        <begin position="808"/>
        <end position="833"/>
    </location>
</feature>
<feature type="region of interest" description="Disordered" evidence="1">
    <location>
        <begin position="173"/>
        <end position="192"/>
    </location>
</feature>
<keyword evidence="2" id="KW-1133">Transmembrane helix</keyword>
<dbReference type="GO" id="GO:1904294">
    <property type="term" value="P:positive regulation of ERAD pathway"/>
    <property type="evidence" value="ECO:0007669"/>
    <property type="project" value="TreeGrafter"/>
</dbReference>